<dbReference type="InterPro" id="IPR013730">
    <property type="entry name" value="Fyv7/TAP26"/>
</dbReference>
<proteinExistence type="predicted"/>
<dbReference type="Pfam" id="PF08524">
    <property type="entry name" value="rRNA_processing"/>
    <property type="match status" value="1"/>
</dbReference>
<accession>A0A8S1H0B6</accession>
<feature type="region of interest" description="Disordered" evidence="1">
    <location>
        <begin position="40"/>
        <end position="72"/>
    </location>
</feature>
<feature type="compositionally biased region" description="Basic residues" evidence="1">
    <location>
        <begin position="51"/>
        <end position="66"/>
    </location>
</feature>
<reference evidence="2" key="1">
    <citation type="submission" date="2020-10" db="EMBL/GenBank/DDBJ databases">
        <authorList>
            <person name="Kikuchi T."/>
        </authorList>
    </citation>
    <scope>NUCLEOTIDE SEQUENCE</scope>
    <source>
        <strain evidence="2">NKZ352</strain>
    </source>
</reference>
<dbReference type="Proteomes" id="UP000835052">
    <property type="component" value="Unassembled WGS sequence"/>
</dbReference>
<keyword evidence="3" id="KW-1185">Reference proteome</keyword>
<protein>
    <submittedName>
        <fullName evidence="2">Uncharacterized protein</fullName>
    </submittedName>
</protein>
<gene>
    <name evidence="2" type="ORF">CAUJ_LOCUS4503</name>
</gene>
<evidence type="ECO:0000256" key="1">
    <source>
        <dbReference type="SAM" id="MobiDB-lite"/>
    </source>
</evidence>
<dbReference type="PRINTS" id="PR01854">
    <property type="entry name" value="BR22PROTEIN"/>
</dbReference>
<evidence type="ECO:0000313" key="2">
    <source>
        <dbReference type="EMBL" id="CAD6188584.1"/>
    </source>
</evidence>
<dbReference type="EMBL" id="CAJGYM010000008">
    <property type="protein sequence ID" value="CAD6188584.1"/>
    <property type="molecule type" value="Genomic_DNA"/>
</dbReference>
<dbReference type="OrthoDB" id="5377144at2759"/>
<sequence length="90" mass="10743">MAKTRTRAQKVDRYEEAKKVYDDIQQKKRDEKIKRQEEIKKKAESMQKYNQSKKKMQKALMKRNKKGQPNLGAQIEVMLEKMQKKVGEGK</sequence>
<organism evidence="2 3">
    <name type="scientific">Caenorhabditis auriculariae</name>
    <dbReference type="NCBI Taxonomy" id="2777116"/>
    <lineage>
        <taxon>Eukaryota</taxon>
        <taxon>Metazoa</taxon>
        <taxon>Ecdysozoa</taxon>
        <taxon>Nematoda</taxon>
        <taxon>Chromadorea</taxon>
        <taxon>Rhabditida</taxon>
        <taxon>Rhabditina</taxon>
        <taxon>Rhabditomorpha</taxon>
        <taxon>Rhabditoidea</taxon>
        <taxon>Rhabditidae</taxon>
        <taxon>Peloderinae</taxon>
        <taxon>Caenorhabditis</taxon>
    </lineage>
</organism>
<dbReference type="AlphaFoldDB" id="A0A8S1H0B6"/>
<comment type="caution">
    <text evidence="2">The sequence shown here is derived from an EMBL/GenBank/DDBJ whole genome shotgun (WGS) entry which is preliminary data.</text>
</comment>
<name>A0A8S1H0B6_9PELO</name>
<evidence type="ECO:0000313" key="3">
    <source>
        <dbReference type="Proteomes" id="UP000835052"/>
    </source>
</evidence>